<dbReference type="InterPro" id="IPR033121">
    <property type="entry name" value="PEPTIDASE_A1"/>
</dbReference>
<dbReference type="GO" id="GO:0006629">
    <property type="term" value="P:lipid metabolic process"/>
    <property type="evidence" value="ECO:0007669"/>
    <property type="project" value="InterPro"/>
</dbReference>
<dbReference type="OrthoDB" id="771136at2759"/>
<evidence type="ECO:0000256" key="2">
    <source>
        <dbReference type="ARBA" id="ARBA00007447"/>
    </source>
</evidence>
<feature type="disulfide bond" evidence="13">
    <location>
        <begin position="127"/>
        <end position="133"/>
    </location>
</feature>
<evidence type="ECO:0000256" key="11">
    <source>
        <dbReference type="ARBA" id="ARBA00055997"/>
    </source>
</evidence>
<dbReference type="PROSITE" id="PS50015">
    <property type="entry name" value="SAP_B"/>
    <property type="match status" value="2"/>
</dbReference>
<keyword evidence="5 15" id="KW-0732">Signal</keyword>
<evidence type="ECO:0000256" key="1">
    <source>
        <dbReference type="ARBA" id="ARBA00004116"/>
    </source>
</evidence>
<dbReference type="Pfam" id="PF05184">
    <property type="entry name" value="SapB_1"/>
    <property type="match status" value="1"/>
</dbReference>
<evidence type="ECO:0000256" key="15">
    <source>
        <dbReference type="SAM" id="SignalP"/>
    </source>
</evidence>
<evidence type="ECO:0000256" key="9">
    <source>
        <dbReference type="ARBA" id="ARBA00023157"/>
    </source>
</evidence>
<keyword evidence="9 13" id="KW-1015">Disulfide bond</keyword>
<keyword evidence="6 14" id="KW-0064">Aspartyl protease</keyword>
<accession>A0A0K9Q0R6</accession>
<dbReference type="AlphaFoldDB" id="A0A0K9Q0R6"/>
<feature type="domain" description="Peptidase A1" evidence="17">
    <location>
        <begin position="96"/>
        <end position="512"/>
    </location>
</feature>
<dbReference type="SUPFAM" id="SSF47862">
    <property type="entry name" value="Saposin"/>
    <property type="match status" value="1"/>
</dbReference>
<dbReference type="InterPro" id="IPR033869">
    <property type="entry name" value="Phytepsin"/>
</dbReference>
<comment type="function">
    <text evidence="11">Involved in the breakdown of propeptides of storage proteins in protein-storage vacuoles.</text>
</comment>
<evidence type="ECO:0000256" key="13">
    <source>
        <dbReference type="PIRSR" id="PIRSR601461-2"/>
    </source>
</evidence>
<proteinExistence type="inferred from homology"/>
<dbReference type="InterPro" id="IPR008139">
    <property type="entry name" value="SaposinB_dom"/>
</dbReference>
<dbReference type="CDD" id="cd06098">
    <property type="entry name" value="phytepsin"/>
    <property type="match status" value="1"/>
</dbReference>
<dbReference type="EMBL" id="LFYR01000244">
    <property type="protein sequence ID" value="KMZ74749.1"/>
    <property type="molecule type" value="Genomic_DNA"/>
</dbReference>
<evidence type="ECO:0000256" key="12">
    <source>
        <dbReference type="PIRSR" id="PIRSR601461-1"/>
    </source>
</evidence>
<dbReference type="OMA" id="NAACESH"/>
<keyword evidence="3" id="KW-0926">Vacuole</keyword>
<keyword evidence="19" id="KW-1185">Reference proteome</keyword>
<keyword evidence="7 14" id="KW-0378">Hydrolase</keyword>
<dbReference type="PROSITE" id="PS51767">
    <property type="entry name" value="PEPTIDASE_A1"/>
    <property type="match status" value="1"/>
</dbReference>
<evidence type="ECO:0000256" key="10">
    <source>
        <dbReference type="ARBA" id="ARBA00023180"/>
    </source>
</evidence>
<evidence type="ECO:0000256" key="3">
    <source>
        <dbReference type="ARBA" id="ARBA00022554"/>
    </source>
</evidence>
<gene>
    <name evidence="18" type="ORF">ZOSMA_122G00190</name>
</gene>
<feature type="domain" description="Saposin B-type" evidence="16">
    <location>
        <begin position="326"/>
        <end position="366"/>
    </location>
</feature>
<dbReference type="Proteomes" id="UP000036987">
    <property type="component" value="Unassembled WGS sequence"/>
</dbReference>
<dbReference type="GO" id="GO:0006508">
    <property type="term" value="P:proteolysis"/>
    <property type="evidence" value="ECO:0000318"/>
    <property type="project" value="GO_Central"/>
</dbReference>
<dbReference type="PRINTS" id="PR00792">
    <property type="entry name" value="PEPSIN"/>
</dbReference>
<dbReference type="Gene3D" id="1.10.225.10">
    <property type="entry name" value="Saposin-like"/>
    <property type="match status" value="1"/>
</dbReference>
<feature type="chain" id="PRO_5005528448" evidence="15">
    <location>
        <begin position="32"/>
        <end position="515"/>
    </location>
</feature>
<dbReference type="STRING" id="29655.A0A0K9Q0R6"/>
<feature type="domain" description="Saposin B-type" evidence="16">
    <location>
        <begin position="385"/>
        <end position="426"/>
    </location>
</feature>
<evidence type="ECO:0000256" key="7">
    <source>
        <dbReference type="ARBA" id="ARBA00022801"/>
    </source>
</evidence>
<evidence type="ECO:0000259" key="16">
    <source>
        <dbReference type="PROSITE" id="PS50015"/>
    </source>
</evidence>
<feature type="active site" evidence="12">
    <location>
        <position position="114"/>
    </location>
</feature>
<organism evidence="18 19">
    <name type="scientific">Zostera marina</name>
    <name type="common">Eelgrass</name>
    <dbReference type="NCBI Taxonomy" id="29655"/>
    <lineage>
        <taxon>Eukaryota</taxon>
        <taxon>Viridiplantae</taxon>
        <taxon>Streptophyta</taxon>
        <taxon>Embryophyta</taxon>
        <taxon>Tracheophyta</taxon>
        <taxon>Spermatophyta</taxon>
        <taxon>Magnoliopsida</taxon>
        <taxon>Liliopsida</taxon>
        <taxon>Zosteraceae</taxon>
        <taxon>Zostera</taxon>
    </lineage>
</organism>
<sequence>MPIMYEMNRMTLVASFVLSLVLLALVLPVSAEGLFKIKLKKKPLEQNNQVSMRFLPKNRHSQWPYARNYGLNGILRGDGEGEVDIVSLKNYLNAQYFGEIGIGTPPQNFTVIFDTGSSNLWVPSTKCYLSLACYFHSRYKSSKSSTYNKNGTSAAIKYGTGAISGFFSKDSVEIGDLIVKNQDFIEATREPSLTFLLAKFDGILGLGFQEISIGKAVPVWYNMVDQNLVKEPIFSFWFNRNANEGIGGEIVFGGVDPDHYKGEHTYVPVSHKGYWQFDMGDVLIGKQSSGFCSEVCSAIADSGTSLIAGPTATVTEINYAIGAAGVVSEECKTIVAEYGEMIFQFLVSETQPSKICSEIGLCEFNGIQGVGIGIESVVDGTGLRSDVMCNVCEMSVVWIRNQLIQNRTQESILNYVNELCERLPSPMGESAVDCSNLASMPTVSFTIGGKIFPLKPEEYVLKIGEGGAAQCISGFTAMDVPPPLGPLWILGDVFMGPYHTVFDYGNLKVGFAEAM</sequence>
<evidence type="ECO:0000259" key="17">
    <source>
        <dbReference type="PROSITE" id="PS51767"/>
    </source>
</evidence>
<dbReference type="InterPro" id="IPR007856">
    <property type="entry name" value="SapB_1"/>
</dbReference>
<dbReference type="FunFam" id="1.10.225.10:FF:000001">
    <property type="entry name" value="Aspartic proteinase A1"/>
    <property type="match status" value="1"/>
</dbReference>
<comment type="subcellular location">
    <subcellularLocation>
        <location evidence="1">Vacuole</location>
    </subcellularLocation>
</comment>
<name>A0A0K9Q0R6_ZOSMR</name>
<evidence type="ECO:0000256" key="6">
    <source>
        <dbReference type="ARBA" id="ARBA00022750"/>
    </source>
</evidence>
<evidence type="ECO:0000256" key="4">
    <source>
        <dbReference type="ARBA" id="ARBA00022670"/>
    </source>
</evidence>
<dbReference type="FunFam" id="2.40.70.10:FF:000115">
    <property type="entry name" value="Lysosomal aspartic protease"/>
    <property type="match status" value="1"/>
</dbReference>
<dbReference type="PANTHER" id="PTHR47966">
    <property type="entry name" value="BETA-SITE APP-CLEAVING ENZYME, ISOFORM A-RELATED"/>
    <property type="match status" value="1"/>
</dbReference>
<evidence type="ECO:0000313" key="18">
    <source>
        <dbReference type="EMBL" id="KMZ74749.1"/>
    </source>
</evidence>
<dbReference type="InterPro" id="IPR001461">
    <property type="entry name" value="Aspartic_peptidase_A1"/>
</dbReference>
<dbReference type="PANTHER" id="PTHR47966:SF76">
    <property type="entry name" value="ASPARTIC PROTEINASE A1"/>
    <property type="match status" value="1"/>
</dbReference>
<dbReference type="GO" id="GO:0004190">
    <property type="term" value="F:aspartic-type endopeptidase activity"/>
    <property type="evidence" value="ECO:0000318"/>
    <property type="project" value="GO_Central"/>
</dbReference>
<evidence type="ECO:0000313" key="19">
    <source>
        <dbReference type="Proteomes" id="UP000036987"/>
    </source>
</evidence>
<evidence type="ECO:0000256" key="5">
    <source>
        <dbReference type="ARBA" id="ARBA00022729"/>
    </source>
</evidence>
<dbReference type="InterPro" id="IPR001969">
    <property type="entry name" value="Aspartic_peptidase_AS"/>
</dbReference>
<feature type="active site" evidence="12">
    <location>
        <position position="301"/>
    </location>
</feature>
<dbReference type="GO" id="GO:0005773">
    <property type="term" value="C:vacuole"/>
    <property type="evidence" value="ECO:0007669"/>
    <property type="project" value="UniProtKB-SubCell"/>
</dbReference>
<dbReference type="InterPro" id="IPR011001">
    <property type="entry name" value="Saposin-like"/>
</dbReference>
<evidence type="ECO:0000256" key="14">
    <source>
        <dbReference type="RuleBase" id="RU000454"/>
    </source>
</evidence>
<reference evidence="19" key="1">
    <citation type="journal article" date="2016" name="Nature">
        <title>The genome of the seagrass Zostera marina reveals angiosperm adaptation to the sea.</title>
        <authorList>
            <person name="Olsen J.L."/>
            <person name="Rouze P."/>
            <person name="Verhelst B."/>
            <person name="Lin Y.-C."/>
            <person name="Bayer T."/>
            <person name="Collen J."/>
            <person name="Dattolo E."/>
            <person name="De Paoli E."/>
            <person name="Dittami S."/>
            <person name="Maumus F."/>
            <person name="Michel G."/>
            <person name="Kersting A."/>
            <person name="Lauritano C."/>
            <person name="Lohaus R."/>
            <person name="Toepel M."/>
            <person name="Tonon T."/>
            <person name="Vanneste K."/>
            <person name="Amirebrahimi M."/>
            <person name="Brakel J."/>
            <person name="Bostroem C."/>
            <person name="Chovatia M."/>
            <person name="Grimwood J."/>
            <person name="Jenkins J.W."/>
            <person name="Jueterbock A."/>
            <person name="Mraz A."/>
            <person name="Stam W.T."/>
            <person name="Tice H."/>
            <person name="Bornberg-Bauer E."/>
            <person name="Green P.J."/>
            <person name="Pearson G.A."/>
            <person name="Procaccini G."/>
            <person name="Duarte C.M."/>
            <person name="Schmutz J."/>
            <person name="Reusch T.B.H."/>
            <person name="Van de Peer Y."/>
        </authorList>
    </citation>
    <scope>NUCLEOTIDE SEQUENCE [LARGE SCALE GENOMIC DNA]</scope>
    <source>
        <strain evidence="19">cv. Finnish</strain>
    </source>
</reference>
<dbReference type="InterPro" id="IPR021109">
    <property type="entry name" value="Peptidase_aspartic_dom_sf"/>
</dbReference>
<dbReference type="PROSITE" id="PS00141">
    <property type="entry name" value="ASP_PROTEASE"/>
    <property type="match status" value="2"/>
</dbReference>
<dbReference type="SUPFAM" id="SSF50630">
    <property type="entry name" value="Acid proteases"/>
    <property type="match status" value="1"/>
</dbReference>
<protein>
    <submittedName>
        <fullName evidence="18">Putative Aspartic proteinase</fullName>
    </submittedName>
</protein>
<comment type="caution">
    <text evidence="18">The sequence shown here is derived from an EMBL/GenBank/DDBJ whole genome shotgun (WGS) entry which is preliminary data.</text>
</comment>
<keyword evidence="10" id="KW-0325">Glycoprotein</keyword>
<dbReference type="Pfam" id="PF00026">
    <property type="entry name" value="Asp"/>
    <property type="match status" value="1"/>
</dbReference>
<evidence type="ECO:0000256" key="8">
    <source>
        <dbReference type="ARBA" id="ARBA00023145"/>
    </source>
</evidence>
<keyword evidence="8" id="KW-0865">Zymogen</keyword>
<keyword evidence="4 14" id="KW-0645">Protease</keyword>
<comment type="similarity">
    <text evidence="2 14">Belongs to the peptidase A1 family.</text>
</comment>
<dbReference type="Pfam" id="PF03489">
    <property type="entry name" value="SapB_2"/>
    <property type="match status" value="1"/>
</dbReference>
<feature type="signal peptide" evidence="15">
    <location>
        <begin position="1"/>
        <end position="31"/>
    </location>
</feature>
<dbReference type="FunFam" id="2.40.70.10:FF:000002">
    <property type="entry name" value="Vacuolar aspartic proteinase"/>
    <property type="match status" value="1"/>
</dbReference>
<dbReference type="Gene3D" id="2.40.70.10">
    <property type="entry name" value="Acid Proteases"/>
    <property type="match status" value="2"/>
</dbReference>
<dbReference type="InterPro" id="IPR008138">
    <property type="entry name" value="SapB_2"/>
</dbReference>